<feature type="chain" id="PRO_5047540225" evidence="2">
    <location>
        <begin position="26"/>
        <end position="159"/>
    </location>
</feature>
<comment type="caution">
    <text evidence="3">The sequence shown here is derived from an EMBL/GenBank/DDBJ whole genome shotgun (WGS) entry which is preliminary data.</text>
</comment>
<feature type="compositionally biased region" description="Polar residues" evidence="1">
    <location>
        <begin position="105"/>
        <end position="121"/>
    </location>
</feature>
<dbReference type="RefSeq" id="WP_156806423.1">
    <property type="nucleotide sequence ID" value="NZ_JBHSOJ010000006.1"/>
</dbReference>
<gene>
    <name evidence="3" type="ORF">ACFPQ3_01035</name>
</gene>
<accession>A0ABW0UC04</accession>
<organism evidence="3 4">
    <name type="scientific">Streptococcus caledonicus</name>
    <dbReference type="NCBI Taxonomy" id="2614158"/>
    <lineage>
        <taxon>Bacteria</taxon>
        <taxon>Bacillati</taxon>
        <taxon>Bacillota</taxon>
        <taxon>Bacilli</taxon>
        <taxon>Lactobacillales</taxon>
        <taxon>Streptococcaceae</taxon>
        <taxon>Streptococcus</taxon>
    </lineage>
</organism>
<feature type="region of interest" description="Disordered" evidence="1">
    <location>
        <begin position="105"/>
        <end position="130"/>
    </location>
</feature>
<evidence type="ECO:0000313" key="4">
    <source>
        <dbReference type="Proteomes" id="UP001596110"/>
    </source>
</evidence>
<evidence type="ECO:0000256" key="2">
    <source>
        <dbReference type="SAM" id="SignalP"/>
    </source>
</evidence>
<sequence length="159" mass="17370">MSKYKVSSIIMLTAFSLFASVSANADEVPTVSSSQVVVSHRNSDPCTAETVEQGVNRDNFVNIAAPGGRGTEGSEWVDEQVQNLRKNETVTVSVSSFVVSHRNSDPCTSETVEQGVNSNISAPRGGEAEGSEWVDEDSEEFNKIKKTVFIPHFFKFDFN</sequence>
<evidence type="ECO:0000256" key="1">
    <source>
        <dbReference type="SAM" id="MobiDB-lite"/>
    </source>
</evidence>
<dbReference type="EMBL" id="JBHSOJ010000006">
    <property type="protein sequence ID" value="MFC5630221.1"/>
    <property type="molecule type" value="Genomic_DNA"/>
</dbReference>
<dbReference type="Proteomes" id="UP001596110">
    <property type="component" value="Unassembled WGS sequence"/>
</dbReference>
<feature type="signal peptide" evidence="2">
    <location>
        <begin position="1"/>
        <end position="25"/>
    </location>
</feature>
<evidence type="ECO:0000313" key="3">
    <source>
        <dbReference type="EMBL" id="MFC5630221.1"/>
    </source>
</evidence>
<protein>
    <submittedName>
        <fullName evidence="3">Uncharacterized protein</fullName>
    </submittedName>
</protein>
<proteinExistence type="predicted"/>
<keyword evidence="2" id="KW-0732">Signal</keyword>
<reference evidence="4" key="1">
    <citation type="journal article" date="2019" name="Int. J. Syst. Evol. Microbiol.">
        <title>The Global Catalogue of Microorganisms (GCM) 10K type strain sequencing project: providing services to taxonomists for standard genome sequencing and annotation.</title>
        <authorList>
            <consortium name="The Broad Institute Genomics Platform"/>
            <consortium name="The Broad Institute Genome Sequencing Center for Infectious Disease"/>
            <person name="Wu L."/>
            <person name="Ma J."/>
        </authorList>
    </citation>
    <scope>NUCLEOTIDE SEQUENCE [LARGE SCALE GENOMIC DNA]</scope>
    <source>
        <strain evidence="4">DT43</strain>
    </source>
</reference>
<keyword evidence="4" id="KW-1185">Reference proteome</keyword>
<name>A0ABW0UC04_9STRE</name>